<reference evidence="13 14" key="1">
    <citation type="submission" date="2019-07" db="EMBL/GenBank/DDBJ databases">
        <title>Genome assembly of a nasal isolate of Dolosigranulum pigrum from a chronic sinusitis patient.</title>
        <authorList>
            <person name="Baig S."/>
            <person name="Overballe-Petersen S."/>
            <person name="Kaspar U."/>
            <person name="Rendboe A."/>
            <person name="de Man T."/>
            <person name="Liu C."/>
            <person name="Price L.B."/>
            <person name="Stegger M."/>
            <person name="Becker K."/>
            <person name="Skytt Andersen P."/>
        </authorList>
    </citation>
    <scope>NUCLEOTIDE SEQUENCE [LARGE SCALE GENOMIC DNA]</scope>
    <source>
        <strain evidence="13 14">83VPs-KB5</strain>
    </source>
</reference>
<dbReference type="InterPro" id="IPR016064">
    <property type="entry name" value="NAD/diacylglycerol_kinase_sf"/>
</dbReference>
<keyword evidence="6" id="KW-0547">Nucleotide-binding</keyword>
<comment type="similarity">
    <text evidence="2">Belongs to the diacylglycerol/lipid kinase family.</text>
</comment>
<evidence type="ECO:0000256" key="6">
    <source>
        <dbReference type="ARBA" id="ARBA00022741"/>
    </source>
</evidence>
<dbReference type="SMART" id="SM00046">
    <property type="entry name" value="DAGKc"/>
    <property type="match status" value="1"/>
</dbReference>
<keyword evidence="9" id="KW-0460">Magnesium</keyword>
<dbReference type="GO" id="GO:0005524">
    <property type="term" value="F:ATP binding"/>
    <property type="evidence" value="ECO:0007669"/>
    <property type="project" value="UniProtKB-KW"/>
</dbReference>
<evidence type="ECO:0000256" key="3">
    <source>
        <dbReference type="ARBA" id="ARBA00022516"/>
    </source>
</evidence>
<protein>
    <submittedName>
        <fullName evidence="13">YegS/Rv2252/BmrU family lipid kinase</fullName>
    </submittedName>
</protein>
<proteinExistence type="inferred from homology"/>
<name>A0A328KG29_9LACT</name>
<evidence type="ECO:0000256" key="1">
    <source>
        <dbReference type="ARBA" id="ARBA00001946"/>
    </source>
</evidence>
<dbReference type="GO" id="GO:0046872">
    <property type="term" value="F:metal ion binding"/>
    <property type="evidence" value="ECO:0007669"/>
    <property type="project" value="UniProtKB-KW"/>
</dbReference>
<keyword evidence="8" id="KW-0067">ATP-binding</keyword>
<keyword evidence="11" id="KW-0594">Phospholipid biosynthesis</keyword>
<dbReference type="NCBIfam" id="TIGR00147">
    <property type="entry name" value="YegS/Rv2252/BmrU family lipid kinase"/>
    <property type="match status" value="1"/>
</dbReference>
<dbReference type="PANTHER" id="PTHR12358:SF106">
    <property type="entry name" value="LIPID KINASE YEGS"/>
    <property type="match status" value="1"/>
</dbReference>
<dbReference type="PROSITE" id="PS50146">
    <property type="entry name" value="DAGK"/>
    <property type="match status" value="1"/>
</dbReference>
<evidence type="ECO:0000256" key="4">
    <source>
        <dbReference type="ARBA" id="ARBA00022679"/>
    </source>
</evidence>
<organism evidence="13 14">
    <name type="scientific">Dolosigranulum pigrum</name>
    <dbReference type="NCBI Taxonomy" id="29394"/>
    <lineage>
        <taxon>Bacteria</taxon>
        <taxon>Bacillati</taxon>
        <taxon>Bacillota</taxon>
        <taxon>Bacilli</taxon>
        <taxon>Lactobacillales</taxon>
        <taxon>Carnobacteriaceae</taxon>
        <taxon>Dolosigranulum</taxon>
    </lineage>
</organism>
<dbReference type="Gene3D" id="3.40.50.10330">
    <property type="entry name" value="Probable inorganic polyphosphate/atp-NAD kinase, domain 1"/>
    <property type="match status" value="1"/>
</dbReference>
<dbReference type="InterPro" id="IPR050187">
    <property type="entry name" value="Lipid_Phosphate_FormReg"/>
</dbReference>
<evidence type="ECO:0000256" key="5">
    <source>
        <dbReference type="ARBA" id="ARBA00022723"/>
    </source>
</evidence>
<dbReference type="KEGG" id="dpm:FNV33_05650"/>
<gene>
    <name evidence="13" type="ORF">FNV33_05650</name>
</gene>
<keyword evidence="7 13" id="KW-0418">Kinase</keyword>
<dbReference type="GO" id="GO:0008654">
    <property type="term" value="P:phospholipid biosynthetic process"/>
    <property type="evidence" value="ECO:0007669"/>
    <property type="project" value="UniProtKB-KW"/>
</dbReference>
<keyword evidence="4" id="KW-0808">Transferase</keyword>
<dbReference type="InterPro" id="IPR005218">
    <property type="entry name" value="Diacylglycerol/lipid_kinase"/>
</dbReference>
<dbReference type="Proteomes" id="UP000315953">
    <property type="component" value="Chromosome"/>
</dbReference>
<keyword evidence="10" id="KW-0443">Lipid metabolism</keyword>
<dbReference type="AlphaFoldDB" id="A0A328KG29"/>
<keyword evidence="3" id="KW-0444">Lipid biosynthesis</keyword>
<dbReference type="PANTHER" id="PTHR12358">
    <property type="entry name" value="SPHINGOSINE KINASE"/>
    <property type="match status" value="1"/>
</dbReference>
<dbReference type="RefSeq" id="WP_111950342.1">
    <property type="nucleotide sequence ID" value="NZ_CP041626.1"/>
</dbReference>
<dbReference type="InterPro" id="IPR045540">
    <property type="entry name" value="YegS/DAGK_C"/>
</dbReference>
<dbReference type="NCBIfam" id="NF009603">
    <property type="entry name" value="PRK13055.1"/>
    <property type="match status" value="1"/>
</dbReference>
<dbReference type="InterPro" id="IPR017438">
    <property type="entry name" value="ATP-NAD_kinase_N"/>
</dbReference>
<evidence type="ECO:0000256" key="11">
    <source>
        <dbReference type="ARBA" id="ARBA00023209"/>
    </source>
</evidence>
<evidence type="ECO:0000256" key="12">
    <source>
        <dbReference type="ARBA" id="ARBA00023264"/>
    </source>
</evidence>
<evidence type="ECO:0000256" key="7">
    <source>
        <dbReference type="ARBA" id="ARBA00022777"/>
    </source>
</evidence>
<sequence>MRPRARLIYNPTSGREVVVKNLPDILHVYEEAGYETSTFRTTPEPLSAMHEAQRCGEDGFDLIIAAGGDGTVNEVINGLVKLPKRPKVAVLPAGTTNDYARALGVNRNDLVEAARIIDLNRTVLMDIGKINLRDRDTSEVRQTYFANIGAVGSLTELTYDVPSQLKTMFGPLAYFAKGVELLPKLGGVPLHITYDQGEYHGNATIVFVSLTNSVGGFEKIAPDTIMGDGMFTLIVVKTSNMNELIRLSRRLIKNGDHIESDQLIYTKTKQVSIQVDNDEELLINVDGELGGKAPATFDNLKQHLEFVADIDRMVSDINDVSD</sequence>
<evidence type="ECO:0000256" key="10">
    <source>
        <dbReference type="ARBA" id="ARBA00023098"/>
    </source>
</evidence>
<keyword evidence="5" id="KW-0479">Metal-binding</keyword>
<dbReference type="GO" id="GO:0005886">
    <property type="term" value="C:plasma membrane"/>
    <property type="evidence" value="ECO:0007669"/>
    <property type="project" value="TreeGrafter"/>
</dbReference>
<dbReference type="Pfam" id="PF00781">
    <property type="entry name" value="DAGK_cat"/>
    <property type="match status" value="1"/>
</dbReference>
<dbReference type="SUPFAM" id="SSF111331">
    <property type="entry name" value="NAD kinase/diacylglycerol kinase-like"/>
    <property type="match status" value="1"/>
</dbReference>
<dbReference type="Gene3D" id="2.60.200.40">
    <property type="match status" value="1"/>
</dbReference>
<dbReference type="Pfam" id="PF19279">
    <property type="entry name" value="YegS_C"/>
    <property type="match status" value="1"/>
</dbReference>
<dbReference type="EMBL" id="CP041626">
    <property type="protein sequence ID" value="QDO91562.1"/>
    <property type="molecule type" value="Genomic_DNA"/>
</dbReference>
<evidence type="ECO:0000256" key="2">
    <source>
        <dbReference type="ARBA" id="ARBA00005983"/>
    </source>
</evidence>
<evidence type="ECO:0000256" key="8">
    <source>
        <dbReference type="ARBA" id="ARBA00022840"/>
    </source>
</evidence>
<keyword evidence="12" id="KW-1208">Phospholipid metabolism</keyword>
<evidence type="ECO:0000313" key="13">
    <source>
        <dbReference type="EMBL" id="QDO91562.1"/>
    </source>
</evidence>
<dbReference type="InterPro" id="IPR001206">
    <property type="entry name" value="Diacylglycerol_kinase_cat_dom"/>
</dbReference>
<accession>A0A328KG29</accession>
<dbReference type="GO" id="GO:0004143">
    <property type="term" value="F:ATP-dependent diacylglycerol kinase activity"/>
    <property type="evidence" value="ECO:0007669"/>
    <property type="project" value="TreeGrafter"/>
</dbReference>
<evidence type="ECO:0000313" key="14">
    <source>
        <dbReference type="Proteomes" id="UP000315953"/>
    </source>
</evidence>
<comment type="cofactor">
    <cofactor evidence="1">
        <name>Mg(2+)</name>
        <dbReference type="ChEBI" id="CHEBI:18420"/>
    </cofactor>
</comment>
<evidence type="ECO:0000256" key="9">
    <source>
        <dbReference type="ARBA" id="ARBA00022842"/>
    </source>
</evidence>